<keyword evidence="6" id="KW-0479">Metal-binding</keyword>
<dbReference type="GO" id="GO:0005739">
    <property type="term" value="C:mitochondrion"/>
    <property type="evidence" value="ECO:0007669"/>
    <property type="project" value="UniProtKB-SubCell"/>
</dbReference>
<feature type="domain" description="Deacetylase sirtuin-type" evidence="7">
    <location>
        <begin position="12"/>
        <end position="326"/>
    </location>
</feature>
<dbReference type="GO" id="GO:1990414">
    <property type="term" value="P:replication-born double-strand break repair via sister chromatid exchange"/>
    <property type="evidence" value="ECO:0007669"/>
    <property type="project" value="TreeGrafter"/>
</dbReference>
<accession>A0A8H7HPD3</accession>
<evidence type="ECO:0000256" key="4">
    <source>
        <dbReference type="ARBA" id="ARBA00023027"/>
    </source>
</evidence>
<dbReference type="EMBL" id="JACYCD010000320">
    <property type="protein sequence ID" value="KAF8697093.1"/>
    <property type="molecule type" value="Genomic_DNA"/>
</dbReference>
<evidence type="ECO:0000256" key="3">
    <source>
        <dbReference type="ARBA" id="ARBA00022679"/>
    </source>
</evidence>
<feature type="binding site" evidence="6">
    <location>
        <position position="163"/>
    </location>
    <ligand>
        <name>Zn(2+)</name>
        <dbReference type="ChEBI" id="CHEBI:29105"/>
    </ligand>
</feature>
<comment type="similarity">
    <text evidence="2">Belongs to the sirtuin family. Class I subfamily.</text>
</comment>
<dbReference type="GO" id="GO:0031508">
    <property type="term" value="P:pericentric heterochromatin formation"/>
    <property type="evidence" value="ECO:0007669"/>
    <property type="project" value="TreeGrafter"/>
</dbReference>
<evidence type="ECO:0000256" key="1">
    <source>
        <dbReference type="ARBA" id="ARBA00004173"/>
    </source>
</evidence>
<gene>
    <name evidence="8" type="ORF">RHS03_07804</name>
</gene>
<dbReference type="AlphaFoldDB" id="A0A8H7HPD3"/>
<dbReference type="GO" id="GO:0046872">
    <property type="term" value="F:metal ion binding"/>
    <property type="evidence" value="ECO:0007669"/>
    <property type="project" value="UniProtKB-KW"/>
</dbReference>
<protein>
    <submittedName>
        <fullName evidence="8">Hst3 protein</fullName>
    </submittedName>
</protein>
<keyword evidence="5" id="KW-0496">Mitochondrion</keyword>
<dbReference type="PANTHER" id="PTHR11085:SF15">
    <property type="entry name" value="NAD-DEPENDENT HISTONE DEACETYLASE HST4"/>
    <property type="match status" value="1"/>
</dbReference>
<evidence type="ECO:0000256" key="2">
    <source>
        <dbReference type="ARBA" id="ARBA00006924"/>
    </source>
</evidence>
<evidence type="ECO:0000256" key="6">
    <source>
        <dbReference type="PROSITE-ProRule" id="PRU00236"/>
    </source>
</evidence>
<dbReference type="GO" id="GO:0005634">
    <property type="term" value="C:nucleus"/>
    <property type="evidence" value="ECO:0007669"/>
    <property type="project" value="TreeGrafter"/>
</dbReference>
<evidence type="ECO:0000313" key="9">
    <source>
        <dbReference type="Proteomes" id="UP000602905"/>
    </source>
</evidence>
<dbReference type="GO" id="GO:0017136">
    <property type="term" value="F:histone deacetylase activity, NAD-dependent"/>
    <property type="evidence" value="ECO:0007669"/>
    <property type="project" value="TreeGrafter"/>
</dbReference>
<comment type="caution">
    <text evidence="6">Lacks conserved residue(s) required for the propagation of feature annotation.</text>
</comment>
<dbReference type="PROSITE" id="PS50305">
    <property type="entry name" value="SIRTUIN"/>
    <property type="match status" value="1"/>
</dbReference>
<dbReference type="GO" id="GO:0031934">
    <property type="term" value="C:mating-type region heterochromatin"/>
    <property type="evidence" value="ECO:0007669"/>
    <property type="project" value="TreeGrafter"/>
</dbReference>
<name>A0A8H7HPD3_9AGAM</name>
<sequence length="537" mass="60505">MSTPKIATQQDTRVYNTSHEHAERLGLIVRTIADTEQMMVICGSGVTRASGVPGPKDLVQLRYGKYEQQMTLQNAVGDCSVLNREAKHINEDKLAAFNKFMAELRVRARRASDSQFHQLLRRIFSDGRIVRCLTANFEGLEVDTAEDSSQVICMCGDNRILRCCTPSCVGIDTRTHVDIHRSLQMGETVTCAPCNEAARSTRSQRQLGLPATRFLRPAIYLTIPNDLYPGGNLQAELIAAAGQCELLLVVGFSLKSTDMFDLVYDLASKIHERYGAVIYIDPEPIQGRNTKHVIDFHLQVDVEEFLARVQYAMDEPWVLLQKQPLTDDMDTHSDDDGVPDQWYEVLNNDVQATSSTEDPEFTGPVCILCSMSIPESLIRCSQCGDYLCCPSEFDPAGKSRYCVVLYGFSGKTEKQVDQATVGNFVCPWCWNHNEMGLYPHHVRPAPQLTVQGRNGNAPRMLMAVYYLDQFWPQTHHLSKQVQGRWQIFGWPCEIEPIRLERLPEEASILHLAASNWEDGSFDIHIVYITHGLEGQRG</sequence>
<dbReference type="InterPro" id="IPR029035">
    <property type="entry name" value="DHS-like_NAD/FAD-binding_dom"/>
</dbReference>
<organism evidence="8 9">
    <name type="scientific">Rhizoctonia solani</name>
    <dbReference type="NCBI Taxonomy" id="456999"/>
    <lineage>
        <taxon>Eukaryota</taxon>
        <taxon>Fungi</taxon>
        <taxon>Dikarya</taxon>
        <taxon>Basidiomycota</taxon>
        <taxon>Agaricomycotina</taxon>
        <taxon>Agaricomycetes</taxon>
        <taxon>Cantharellales</taxon>
        <taxon>Ceratobasidiaceae</taxon>
        <taxon>Rhizoctonia</taxon>
    </lineage>
</organism>
<feature type="binding site" evidence="6">
    <location>
        <position position="168"/>
    </location>
    <ligand>
        <name>Zn(2+)</name>
        <dbReference type="ChEBI" id="CHEBI:29105"/>
    </ligand>
</feature>
<feature type="binding site" evidence="6">
    <location>
        <position position="194"/>
    </location>
    <ligand>
        <name>Zn(2+)</name>
        <dbReference type="ChEBI" id="CHEBI:29105"/>
    </ligand>
</feature>
<keyword evidence="6" id="KW-0862">Zinc</keyword>
<comment type="subcellular location">
    <subcellularLocation>
        <location evidence="1">Mitochondrion</location>
    </subcellularLocation>
</comment>
<dbReference type="GO" id="GO:0006282">
    <property type="term" value="P:regulation of DNA repair"/>
    <property type="evidence" value="ECO:0007669"/>
    <property type="project" value="TreeGrafter"/>
</dbReference>
<dbReference type="InterPro" id="IPR003000">
    <property type="entry name" value="Sirtuin"/>
</dbReference>
<keyword evidence="3" id="KW-0808">Transferase</keyword>
<dbReference type="GO" id="GO:0000122">
    <property type="term" value="P:negative regulation of transcription by RNA polymerase II"/>
    <property type="evidence" value="ECO:0007669"/>
    <property type="project" value="TreeGrafter"/>
</dbReference>
<dbReference type="SUPFAM" id="SSF52467">
    <property type="entry name" value="DHS-like NAD/FAD-binding domain"/>
    <property type="match status" value="1"/>
</dbReference>
<dbReference type="InterPro" id="IPR050134">
    <property type="entry name" value="NAD-dep_sirtuin_deacylases"/>
</dbReference>
<dbReference type="InterPro" id="IPR026590">
    <property type="entry name" value="Ssirtuin_cat_dom"/>
</dbReference>
<proteinExistence type="inferred from homology"/>
<keyword evidence="4" id="KW-0520">NAD</keyword>
<comment type="caution">
    <text evidence="8">The sequence shown here is derived from an EMBL/GenBank/DDBJ whole genome shotgun (WGS) entry which is preliminary data.</text>
</comment>
<dbReference type="PANTHER" id="PTHR11085">
    <property type="entry name" value="NAD-DEPENDENT PROTEIN DEACYLASE SIRTUIN-5, MITOCHONDRIAL-RELATED"/>
    <property type="match status" value="1"/>
</dbReference>
<evidence type="ECO:0000313" key="8">
    <source>
        <dbReference type="EMBL" id="KAF8697093.1"/>
    </source>
</evidence>
<feature type="binding site" evidence="6">
    <location>
        <position position="191"/>
    </location>
    <ligand>
        <name>Zn(2+)</name>
        <dbReference type="ChEBI" id="CHEBI:29105"/>
    </ligand>
</feature>
<feature type="non-terminal residue" evidence="8">
    <location>
        <position position="537"/>
    </location>
</feature>
<dbReference type="Pfam" id="PF02146">
    <property type="entry name" value="SIR2"/>
    <property type="match status" value="1"/>
</dbReference>
<dbReference type="OrthoDB" id="3254961at2759"/>
<evidence type="ECO:0000259" key="7">
    <source>
        <dbReference type="PROSITE" id="PS50305"/>
    </source>
</evidence>
<dbReference type="GO" id="GO:0070403">
    <property type="term" value="F:NAD+ binding"/>
    <property type="evidence" value="ECO:0007669"/>
    <property type="project" value="InterPro"/>
</dbReference>
<evidence type="ECO:0000256" key="5">
    <source>
        <dbReference type="ARBA" id="ARBA00023128"/>
    </source>
</evidence>
<reference evidence="8" key="1">
    <citation type="submission" date="2020-09" db="EMBL/GenBank/DDBJ databases">
        <title>Comparative genome analyses of four rice-infecting Rhizoctonia solani isolates reveal extensive enrichment of homogalacturonan modification genes.</title>
        <authorList>
            <person name="Lee D.-Y."/>
            <person name="Jeon J."/>
            <person name="Kim K.-T."/>
            <person name="Cheong K."/>
            <person name="Song H."/>
            <person name="Choi G."/>
            <person name="Ko J."/>
            <person name="Opiyo S.O."/>
            <person name="Zuo S."/>
            <person name="Madhav S."/>
            <person name="Lee Y.-H."/>
            <person name="Wang G.-L."/>
        </authorList>
    </citation>
    <scope>NUCLEOTIDE SEQUENCE</scope>
    <source>
        <strain evidence="8">AG1-IA WGL</strain>
    </source>
</reference>
<dbReference type="Proteomes" id="UP000602905">
    <property type="component" value="Unassembled WGS sequence"/>
</dbReference>
<dbReference type="Gene3D" id="3.40.50.1220">
    <property type="entry name" value="TPP-binding domain"/>
    <property type="match status" value="1"/>
</dbReference>